<reference evidence="1 2" key="1">
    <citation type="journal article" date="2019" name="G3 (Bethesda)">
        <title>Sequencing of a Wild Apple (Malus baccata) Genome Unravels the Differences Between Cultivated and Wild Apple Species Regarding Disease Resistance and Cold Tolerance.</title>
        <authorList>
            <person name="Chen X."/>
        </authorList>
    </citation>
    <scope>NUCLEOTIDE SEQUENCE [LARGE SCALE GENOMIC DNA]</scope>
    <source>
        <strain evidence="2">cv. Shandingzi</strain>
        <tissue evidence="1">Leaves</tissue>
    </source>
</reference>
<protein>
    <submittedName>
        <fullName evidence="1">Uncharacterized protein</fullName>
    </submittedName>
</protein>
<sequence length="124" mass="13459">MAAGTAPIAVGTRGTVGSLVRREIEYFSKLELDPHGSSSSMKPLGQILGFTSGDSGAHCSKSSFRILVMTWRRRKRRGSSGSGIGRGFLASMCFAAEVAETNRQNWIPGFNYKILKDDMNNLSI</sequence>
<keyword evidence="2" id="KW-1185">Reference proteome</keyword>
<evidence type="ECO:0000313" key="2">
    <source>
        <dbReference type="Proteomes" id="UP000315295"/>
    </source>
</evidence>
<proteinExistence type="predicted"/>
<dbReference type="PANTHER" id="PTHR35131:SF1">
    <property type="entry name" value="EXPRESSED PROTEIN"/>
    <property type="match status" value="1"/>
</dbReference>
<evidence type="ECO:0000313" key="1">
    <source>
        <dbReference type="EMBL" id="TQD93374.1"/>
    </source>
</evidence>
<dbReference type="PANTHER" id="PTHR35131">
    <property type="entry name" value="EXPRESSED PROTEIN"/>
    <property type="match status" value="1"/>
</dbReference>
<accession>A0A540M3P9</accession>
<name>A0A540M3P9_MALBA</name>
<dbReference type="AlphaFoldDB" id="A0A540M3P9"/>
<dbReference type="Proteomes" id="UP000315295">
    <property type="component" value="Unassembled WGS sequence"/>
</dbReference>
<dbReference type="EMBL" id="VIEB01000370">
    <property type="protein sequence ID" value="TQD93374.1"/>
    <property type="molecule type" value="Genomic_DNA"/>
</dbReference>
<organism evidence="1 2">
    <name type="scientific">Malus baccata</name>
    <name type="common">Siberian crab apple</name>
    <name type="synonym">Pyrus baccata</name>
    <dbReference type="NCBI Taxonomy" id="106549"/>
    <lineage>
        <taxon>Eukaryota</taxon>
        <taxon>Viridiplantae</taxon>
        <taxon>Streptophyta</taxon>
        <taxon>Embryophyta</taxon>
        <taxon>Tracheophyta</taxon>
        <taxon>Spermatophyta</taxon>
        <taxon>Magnoliopsida</taxon>
        <taxon>eudicotyledons</taxon>
        <taxon>Gunneridae</taxon>
        <taxon>Pentapetalae</taxon>
        <taxon>rosids</taxon>
        <taxon>fabids</taxon>
        <taxon>Rosales</taxon>
        <taxon>Rosaceae</taxon>
        <taxon>Amygdaloideae</taxon>
        <taxon>Maleae</taxon>
        <taxon>Malus</taxon>
    </lineage>
</organism>
<comment type="caution">
    <text evidence="1">The sequence shown here is derived from an EMBL/GenBank/DDBJ whole genome shotgun (WGS) entry which is preliminary data.</text>
</comment>
<gene>
    <name evidence="1" type="ORF">C1H46_021043</name>
</gene>